<dbReference type="RefSeq" id="WP_015443758.1">
    <property type="nucleotide sequence ID" value="NC_020520.1"/>
</dbReference>
<evidence type="ECO:0000313" key="3">
    <source>
        <dbReference type="Proteomes" id="UP000011863"/>
    </source>
</evidence>
<dbReference type="GO" id="GO:0046872">
    <property type="term" value="F:metal ion binding"/>
    <property type="evidence" value="ECO:0007669"/>
    <property type="project" value="UniProtKB-KW"/>
</dbReference>
<dbReference type="GO" id="GO:0006284">
    <property type="term" value="P:base-excision repair"/>
    <property type="evidence" value="ECO:0007669"/>
    <property type="project" value="InterPro"/>
</dbReference>
<gene>
    <name evidence="2" type="primary">tag</name>
    <name evidence="2" type="ORF">YM304_41970</name>
</gene>
<dbReference type="NCBIfam" id="TIGR00624">
    <property type="entry name" value="tag"/>
    <property type="match status" value="1"/>
</dbReference>
<dbReference type="PANTHER" id="PTHR30037">
    <property type="entry name" value="DNA-3-METHYLADENINE GLYCOSYLASE 1"/>
    <property type="match status" value="1"/>
</dbReference>
<reference evidence="2 3" key="1">
    <citation type="journal article" date="2013" name="Int. J. Syst. Evol. Microbiol.">
        <title>Ilumatobacter nonamiense sp. nov. and Ilumatobacter coccineum sp. nov., isolated from seashore sand.</title>
        <authorList>
            <person name="Matsumoto A."/>
            <person name="Kasai H."/>
            <person name="Matsuo Y."/>
            <person name="Shizuri Y."/>
            <person name="Ichikawa N."/>
            <person name="Fujita N."/>
            <person name="Omura S."/>
            <person name="Takahashi Y."/>
        </authorList>
    </citation>
    <scope>NUCLEOTIDE SEQUENCE [LARGE SCALE GENOMIC DNA]</scope>
    <source>
        <strain evidence="3">NBRC 103263 / KCTC 29153 / YM16-304</strain>
    </source>
</reference>
<dbReference type="InterPro" id="IPR052891">
    <property type="entry name" value="DNA-3mA_glycosylase"/>
</dbReference>
<dbReference type="OrthoDB" id="9807664at2"/>
<keyword evidence="3" id="KW-1185">Reference proteome</keyword>
<dbReference type="EC" id="3.2.2.20" evidence="2"/>
<organism evidence="2 3">
    <name type="scientific">Ilumatobacter coccineus (strain NBRC 103263 / KCTC 29153 / YM16-304)</name>
    <dbReference type="NCBI Taxonomy" id="1313172"/>
    <lineage>
        <taxon>Bacteria</taxon>
        <taxon>Bacillati</taxon>
        <taxon>Actinomycetota</taxon>
        <taxon>Acidimicrobiia</taxon>
        <taxon>Acidimicrobiales</taxon>
        <taxon>Ilumatobacteraceae</taxon>
        <taxon>Ilumatobacter</taxon>
    </lineage>
</organism>
<feature type="binding site" evidence="1">
    <location>
        <position position="177"/>
    </location>
    <ligand>
        <name>Zn(2+)</name>
        <dbReference type="ChEBI" id="CHEBI:29105"/>
    </ligand>
</feature>
<protein>
    <submittedName>
        <fullName evidence="2">DNA-3-methyladenine glycosylase I</fullName>
        <ecNumber evidence="2">3.2.2.20</ecNumber>
    </submittedName>
</protein>
<keyword evidence="2" id="KW-0378">Hydrolase</keyword>
<dbReference type="EMBL" id="AP012057">
    <property type="protein sequence ID" value="BAN04511.1"/>
    <property type="molecule type" value="Genomic_DNA"/>
</dbReference>
<name>A0A6C7EDG7_ILUCY</name>
<evidence type="ECO:0000313" key="2">
    <source>
        <dbReference type="EMBL" id="BAN04511.1"/>
    </source>
</evidence>
<dbReference type="InterPro" id="IPR011257">
    <property type="entry name" value="DNA_glycosylase"/>
</dbReference>
<dbReference type="PANTHER" id="PTHR30037:SF4">
    <property type="entry name" value="DNA-3-METHYLADENINE GLYCOSYLASE I"/>
    <property type="match status" value="1"/>
</dbReference>
<dbReference type="GO" id="GO:0008725">
    <property type="term" value="F:DNA-3-methyladenine glycosylase activity"/>
    <property type="evidence" value="ECO:0007669"/>
    <property type="project" value="UniProtKB-EC"/>
</dbReference>
<keyword evidence="2" id="KW-0326">Glycosidase</keyword>
<dbReference type="InterPro" id="IPR004597">
    <property type="entry name" value="Tag"/>
</dbReference>
<feature type="binding site" evidence="1">
    <location>
        <position position="22"/>
    </location>
    <ligand>
        <name>Zn(2+)</name>
        <dbReference type="ChEBI" id="CHEBI:29105"/>
    </ligand>
</feature>
<dbReference type="Gene3D" id="1.10.340.30">
    <property type="entry name" value="Hypothetical protein, domain 2"/>
    <property type="match status" value="1"/>
</dbReference>
<sequence>MSGAEPRRCGWPTGDALYLEYHDAEWGRPTTDADLLFEKICLEGFQSGLSWITILRKRENFRAAFADFDIERVARFGEPDVERLLGDAGIIRHRGKIEATINNAQRAIELIEAEGSLVDWIWSWAVTEPDRTDEGGIPATTPQSAALAKELKRRGWKFFGPTTAYAFMQSEGLTNDHEPDCFVHDACEAERVTFLANR</sequence>
<dbReference type="SUPFAM" id="SSF48150">
    <property type="entry name" value="DNA-glycosylase"/>
    <property type="match status" value="1"/>
</dbReference>
<evidence type="ECO:0000256" key="1">
    <source>
        <dbReference type="PIRSR" id="PIRSR604597-1"/>
    </source>
</evidence>
<feature type="binding site" evidence="1">
    <location>
        <position position="181"/>
    </location>
    <ligand>
        <name>Zn(2+)</name>
        <dbReference type="ChEBI" id="CHEBI:29105"/>
    </ligand>
</feature>
<accession>A0A6C7EDG7</accession>
<dbReference type="InterPro" id="IPR005019">
    <property type="entry name" value="Adenine_glyco"/>
</dbReference>
<proteinExistence type="predicted"/>
<dbReference type="Pfam" id="PF03352">
    <property type="entry name" value="Adenine_glyco"/>
    <property type="match status" value="1"/>
</dbReference>
<dbReference type="Proteomes" id="UP000011863">
    <property type="component" value="Chromosome"/>
</dbReference>
<dbReference type="AlphaFoldDB" id="A0A6C7EDG7"/>
<keyword evidence="1" id="KW-0862">Zinc</keyword>
<feature type="binding site" evidence="1">
    <location>
        <position position="9"/>
    </location>
    <ligand>
        <name>Zn(2+)</name>
        <dbReference type="ChEBI" id="CHEBI:29105"/>
    </ligand>
</feature>
<dbReference type="KEGG" id="aym:YM304_41970"/>
<keyword evidence="1" id="KW-0479">Metal-binding</keyword>